<reference evidence="7 8" key="1">
    <citation type="submission" date="2021-10" db="EMBL/GenBank/DDBJ databases">
        <title>Draft genome of Aestuariibacter halophilus JC2043.</title>
        <authorList>
            <person name="Emsley S.A."/>
            <person name="Pfannmuller K.M."/>
            <person name="Ushijima B."/>
            <person name="Saw J.H."/>
            <person name="Videau P."/>
        </authorList>
    </citation>
    <scope>NUCLEOTIDE SEQUENCE [LARGE SCALE GENOMIC DNA]</scope>
    <source>
        <strain evidence="7 8">JC2043</strain>
    </source>
</reference>
<comment type="similarity">
    <text evidence="1 4">Belongs to the D-isomer specific 2-hydroxyacid dehydrogenase family.</text>
</comment>
<dbReference type="InterPro" id="IPR029753">
    <property type="entry name" value="D-isomer_DH_CS"/>
</dbReference>
<evidence type="ECO:0000313" key="8">
    <source>
        <dbReference type="Proteomes" id="UP001520878"/>
    </source>
</evidence>
<feature type="domain" description="D-isomer specific 2-hydroxyacid dehydrogenase catalytic" evidence="5">
    <location>
        <begin position="31"/>
        <end position="312"/>
    </location>
</feature>
<dbReference type="CDD" id="cd12162">
    <property type="entry name" value="2-Hacid_dh_4"/>
    <property type="match status" value="1"/>
</dbReference>
<organism evidence="7 8">
    <name type="scientific">Fluctibacter halophilus</name>
    <dbReference type="NCBI Taxonomy" id="226011"/>
    <lineage>
        <taxon>Bacteria</taxon>
        <taxon>Pseudomonadati</taxon>
        <taxon>Pseudomonadota</taxon>
        <taxon>Gammaproteobacteria</taxon>
        <taxon>Alteromonadales</taxon>
        <taxon>Alteromonadaceae</taxon>
        <taxon>Fluctibacter</taxon>
    </lineage>
</organism>
<dbReference type="PANTHER" id="PTHR43761:SF1">
    <property type="entry name" value="D-ISOMER SPECIFIC 2-HYDROXYACID DEHYDROGENASE CATALYTIC DOMAIN-CONTAINING PROTEIN-RELATED"/>
    <property type="match status" value="1"/>
</dbReference>
<evidence type="ECO:0000313" key="7">
    <source>
        <dbReference type="EMBL" id="MCC2616277.1"/>
    </source>
</evidence>
<dbReference type="InterPro" id="IPR006139">
    <property type="entry name" value="D-isomer_2_OHA_DH_cat_dom"/>
</dbReference>
<protein>
    <submittedName>
        <fullName evidence="7">D-2-hydroxyacid dehydrogenase</fullName>
    </submittedName>
</protein>
<evidence type="ECO:0000256" key="3">
    <source>
        <dbReference type="ARBA" id="ARBA00023027"/>
    </source>
</evidence>
<comment type="caution">
    <text evidence="7">The sequence shown here is derived from an EMBL/GenBank/DDBJ whole genome shotgun (WGS) entry which is preliminary data.</text>
</comment>
<dbReference type="Proteomes" id="UP001520878">
    <property type="component" value="Unassembled WGS sequence"/>
</dbReference>
<evidence type="ECO:0000259" key="6">
    <source>
        <dbReference type="Pfam" id="PF02826"/>
    </source>
</evidence>
<name>A0ABS8G6Q3_9ALTE</name>
<keyword evidence="2 4" id="KW-0560">Oxidoreductase</keyword>
<feature type="domain" description="D-isomer specific 2-hydroxyacid dehydrogenase NAD-binding" evidence="6">
    <location>
        <begin position="111"/>
        <end position="289"/>
    </location>
</feature>
<evidence type="ECO:0000256" key="4">
    <source>
        <dbReference type="RuleBase" id="RU003719"/>
    </source>
</evidence>
<evidence type="ECO:0000256" key="1">
    <source>
        <dbReference type="ARBA" id="ARBA00005854"/>
    </source>
</evidence>
<dbReference type="SUPFAM" id="SSF51735">
    <property type="entry name" value="NAD(P)-binding Rossmann-fold domains"/>
    <property type="match status" value="1"/>
</dbReference>
<dbReference type="RefSeq" id="WP_229159199.1">
    <property type="nucleotide sequence ID" value="NZ_JAJEWP010000001.1"/>
</dbReference>
<gene>
    <name evidence="7" type="ORF">LJ739_08495</name>
</gene>
<dbReference type="InterPro" id="IPR050418">
    <property type="entry name" value="D-iso_2-hydroxyacid_DH_PdxB"/>
</dbReference>
<keyword evidence="8" id="KW-1185">Reference proteome</keyword>
<sequence length="314" mass="34151">MTQALNGVLLDMATLGDDLNMAALQRLPVRWQCFDATAPEQVMSRIDGAQVVLSNKVVLDAATIEAASQLEYIGVLATGTNNVDVDAALNGGITVRNVEGYGTASVAQHTLMLMLNLMRRYRHYQRAVDTGQWSRAEQFCLMDEPLRDLNDKHLVIVGYGELGQEVARLARAFDMKVSIAARPGQPVSDGREALDTLLPEADIVSLHCLLSEQTRQLINAQRLQRMKPSAVLINTARGGLIDELALADALASGTIGGAGLDVLSQEPPAADHPLLRYRGDNLLITPHNAWASQAARQRLLDIACQHVGDYLARR</sequence>
<dbReference type="PROSITE" id="PS00671">
    <property type="entry name" value="D_2_HYDROXYACID_DH_3"/>
    <property type="match status" value="1"/>
</dbReference>
<dbReference type="Pfam" id="PF02826">
    <property type="entry name" value="2-Hacid_dh_C"/>
    <property type="match status" value="1"/>
</dbReference>
<dbReference type="Pfam" id="PF00389">
    <property type="entry name" value="2-Hacid_dh"/>
    <property type="match status" value="1"/>
</dbReference>
<evidence type="ECO:0000256" key="2">
    <source>
        <dbReference type="ARBA" id="ARBA00023002"/>
    </source>
</evidence>
<evidence type="ECO:0000259" key="5">
    <source>
        <dbReference type="Pfam" id="PF00389"/>
    </source>
</evidence>
<dbReference type="Gene3D" id="3.40.50.720">
    <property type="entry name" value="NAD(P)-binding Rossmann-like Domain"/>
    <property type="match status" value="2"/>
</dbReference>
<dbReference type="InterPro" id="IPR036291">
    <property type="entry name" value="NAD(P)-bd_dom_sf"/>
</dbReference>
<dbReference type="PANTHER" id="PTHR43761">
    <property type="entry name" value="D-ISOMER SPECIFIC 2-HYDROXYACID DEHYDROGENASE FAMILY PROTEIN (AFU_ORTHOLOGUE AFUA_1G13630)"/>
    <property type="match status" value="1"/>
</dbReference>
<proteinExistence type="inferred from homology"/>
<dbReference type="SUPFAM" id="SSF52283">
    <property type="entry name" value="Formate/glycerate dehydrogenase catalytic domain-like"/>
    <property type="match status" value="1"/>
</dbReference>
<accession>A0ABS8G6Q3</accession>
<keyword evidence="3" id="KW-0520">NAD</keyword>
<dbReference type="InterPro" id="IPR006140">
    <property type="entry name" value="D-isomer_DH_NAD-bd"/>
</dbReference>
<dbReference type="EMBL" id="JAJEWP010000001">
    <property type="protein sequence ID" value="MCC2616277.1"/>
    <property type="molecule type" value="Genomic_DNA"/>
</dbReference>